<dbReference type="HAMAP" id="MF_02066">
    <property type="entry name" value="CpoB"/>
    <property type="match status" value="1"/>
</dbReference>
<dbReference type="InterPro" id="IPR019734">
    <property type="entry name" value="TPR_rpt"/>
</dbReference>
<name>A0A1I4TEN8_9BACT</name>
<accession>A0A1I4TEN8</accession>
<dbReference type="RefSeq" id="WP_093394500.1">
    <property type="nucleotide sequence ID" value="NZ_FOUU01000003.1"/>
</dbReference>
<sequence>MRYAIPVFLILITAFSMGCVTTQEQTLLQQRLAMLEQRVGELEKKVQNTEEERKAKADLMARLDNLQLQMGRMEGRLQELEHKIEKGQMPVTTSPVIARPPEPARQETPSMSPEEALYSEALKAFQQKNYSLSEEKFKQFADNYPDSSLADNAFFWLGEIYFIRGNYLKAIEYYQQVIDKYPKGNKVASSLYKQAKAWEALGDRTAARILYEKVIEKAPNSAEARLAKEALESLKKSPQ</sequence>
<keyword evidence="2" id="KW-0175">Coiled coil</keyword>
<dbReference type="AlphaFoldDB" id="A0A1I4TEN8"/>
<dbReference type="PROSITE" id="PS51257">
    <property type="entry name" value="PROKAR_LIPOPROTEIN"/>
    <property type="match status" value="1"/>
</dbReference>
<dbReference type="InterPro" id="IPR014162">
    <property type="entry name" value="CpoB_C"/>
</dbReference>
<keyword evidence="3" id="KW-0732">Signal</keyword>
<dbReference type="Pfam" id="PF13174">
    <property type="entry name" value="TPR_6"/>
    <property type="match status" value="1"/>
</dbReference>
<dbReference type="SUPFAM" id="SSF48452">
    <property type="entry name" value="TPR-like"/>
    <property type="match status" value="1"/>
</dbReference>
<evidence type="ECO:0000256" key="2">
    <source>
        <dbReference type="SAM" id="Coils"/>
    </source>
</evidence>
<evidence type="ECO:0000313" key="5">
    <source>
        <dbReference type="Proteomes" id="UP000199611"/>
    </source>
</evidence>
<dbReference type="PROSITE" id="PS50005">
    <property type="entry name" value="TPR"/>
    <property type="match status" value="1"/>
</dbReference>
<dbReference type="Pfam" id="PF13432">
    <property type="entry name" value="TPR_16"/>
    <property type="match status" value="1"/>
</dbReference>
<dbReference type="EMBL" id="FOUU01000003">
    <property type="protein sequence ID" value="SFM75037.1"/>
    <property type="molecule type" value="Genomic_DNA"/>
</dbReference>
<keyword evidence="5" id="KW-1185">Reference proteome</keyword>
<dbReference type="NCBIfam" id="TIGR02795">
    <property type="entry name" value="tol_pal_ybgF"/>
    <property type="match status" value="1"/>
</dbReference>
<dbReference type="OrthoDB" id="13540at2"/>
<dbReference type="Gene3D" id="1.25.40.10">
    <property type="entry name" value="Tetratricopeptide repeat domain"/>
    <property type="match status" value="1"/>
</dbReference>
<dbReference type="SMART" id="SM00028">
    <property type="entry name" value="TPR"/>
    <property type="match status" value="3"/>
</dbReference>
<dbReference type="STRING" id="39841.SAMN05660836_01370"/>
<feature type="signal peptide" evidence="3">
    <location>
        <begin position="1"/>
        <end position="18"/>
    </location>
</feature>
<evidence type="ECO:0000256" key="3">
    <source>
        <dbReference type="SAM" id="SignalP"/>
    </source>
</evidence>
<feature type="chain" id="PRO_5039917473" evidence="3">
    <location>
        <begin position="19"/>
        <end position="239"/>
    </location>
</feature>
<feature type="coiled-coil region" evidence="2">
    <location>
        <begin position="25"/>
        <end position="83"/>
    </location>
</feature>
<keyword evidence="1" id="KW-0802">TPR repeat</keyword>
<dbReference type="InterPro" id="IPR034706">
    <property type="entry name" value="CpoB"/>
</dbReference>
<dbReference type="InterPro" id="IPR011990">
    <property type="entry name" value="TPR-like_helical_dom_sf"/>
</dbReference>
<organism evidence="4 5">
    <name type="scientific">Thermodesulforhabdus norvegica</name>
    <dbReference type="NCBI Taxonomy" id="39841"/>
    <lineage>
        <taxon>Bacteria</taxon>
        <taxon>Pseudomonadati</taxon>
        <taxon>Thermodesulfobacteriota</taxon>
        <taxon>Syntrophobacteria</taxon>
        <taxon>Syntrophobacterales</taxon>
        <taxon>Thermodesulforhabdaceae</taxon>
        <taxon>Thermodesulforhabdus</taxon>
    </lineage>
</organism>
<dbReference type="Proteomes" id="UP000199611">
    <property type="component" value="Unassembled WGS sequence"/>
</dbReference>
<protein>
    <submittedName>
        <fullName evidence="4">Tol-pal system protein YbgF</fullName>
    </submittedName>
</protein>
<gene>
    <name evidence="4" type="ORF">SAMN05660836_01370</name>
</gene>
<dbReference type="GO" id="GO:0051301">
    <property type="term" value="P:cell division"/>
    <property type="evidence" value="ECO:0007669"/>
    <property type="project" value="InterPro"/>
</dbReference>
<feature type="repeat" description="TPR" evidence="1">
    <location>
        <begin position="151"/>
        <end position="184"/>
    </location>
</feature>
<reference evidence="4 5" key="1">
    <citation type="submission" date="2016-10" db="EMBL/GenBank/DDBJ databases">
        <authorList>
            <person name="de Groot N.N."/>
        </authorList>
    </citation>
    <scope>NUCLEOTIDE SEQUENCE [LARGE SCALE GENOMIC DNA]</scope>
    <source>
        <strain evidence="4 5">DSM 9990</strain>
    </source>
</reference>
<evidence type="ECO:0000313" key="4">
    <source>
        <dbReference type="EMBL" id="SFM75037.1"/>
    </source>
</evidence>
<proteinExistence type="inferred from homology"/>
<evidence type="ECO:0000256" key="1">
    <source>
        <dbReference type="PROSITE-ProRule" id="PRU00339"/>
    </source>
</evidence>